<accession>A0A0B6WUW6</accession>
<dbReference type="AlphaFoldDB" id="A0A0B6WUW6"/>
<evidence type="ECO:0000259" key="1">
    <source>
        <dbReference type="Pfam" id="PF13649"/>
    </source>
</evidence>
<dbReference type="Gene3D" id="3.40.50.150">
    <property type="entry name" value="Vaccinia Virus protein VP39"/>
    <property type="match status" value="1"/>
</dbReference>
<protein>
    <submittedName>
        <fullName evidence="2">Methylase involved in ubiquinone/menaquinone biosynthesis</fullName>
    </submittedName>
</protein>
<gene>
    <name evidence="2" type="ORF">PYK22_00866</name>
</gene>
<dbReference type="CDD" id="cd02440">
    <property type="entry name" value="AdoMet_MTases"/>
    <property type="match status" value="1"/>
</dbReference>
<feature type="domain" description="Methyltransferase" evidence="1">
    <location>
        <begin position="58"/>
        <end position="154"/>
    </location>
</feature>
<sequence>MMSPQRETGAKHVKDEEAGHWDRVYATREASELSWWQPHLACSLRLIEGIGLPLTASIIDVGGGNSTLVDDLLARGYERVTVLDISATALEQAKRRLGEKAAKVEWIVGDIVSVSLPQRAFDLWHDRAAFHFLVSQESRRRYLENLRRALKPSGHLILATFAETGPTMCSGLPTMRYSADELARVIGAEFKLIESLREEHRTPAGAKQDFICTHFTLHR</sequence>
<dbReference type="InterPro" id="IPR041698">
    <property type="entry name" value="Methyltransf_25"/>
</dbReference>
<dbReference type="InterPro" id="IPR029063">
    <property type="entry name" value="SAM-dependent_MTases_sf"/>
</dbReference>
<dbReference type="PANTHER" id="PTHR12843:SF5">
    <property type="entry name" value="EEF1A LYSINE METHYLTRANSFERASE 2"/>
    <property type="match status" value="1"/>
</dbReference>
<dbReference type="Proteomes" id="UP000031518">
    <property type="component" value="Unassembled WGS sequence"/>
</dbReference>
<proteinExistence type="predicted"/>
<dbReference type="STRING" id="454194.PYK22_00866"/>
<name>A0A0B6WUW6_9BACT</name>
<organism evidence="2 3">
    <name type="scientific">Pyrinomonas methylaliphatogenes</name>
    <dbReference type="NCBI Taxonomy" id="454194"/>
    <lineage>
        <taxon>Bacteria</taxon>
        <taxon>Pseudomonadati</taxon>
        <taxon>Acidobacteriota</taxon>
        <taxon>Blastocatellia</taxon>
        <taxon>Blastocatellales</taxon>
        <taxon>Pyrinomonadaceae</taxon>
        <taxon>Pyrinomonas</taxon>
    </lineage>
</organism>
<evidence type="ECO:0000313" key="3">
    <source>
        <dbReference type="Proteomes" id="UP000031518"/>
    </source>
</evidence>
<dbReference type="Pfam" id="PF13649">
    <property type="entry name" value="Methyltransf_25"/>
    <property type="match status" value="1"/>
</dbReference>
<evidence type="ECO:0000313" key="2">
    <source>
        <dbReference type="EMBL" id="CDM64871.1"/>
    </source>
</evidence>
<reference evidence="2 3" key="2">
    <citation type="submission" date="2015-01" db="EMBL/GenBank/DDBJ databases">
        <title>Complete genome sequence of Pyrinomonas methylaliphatogenes type strain K22T.</title>
        <authorList>
            <person name="Lee K.C.Y."/>
            <person name="Power J.F."/>
            <person name="Dunfield P.F."/>
            <person name="Morgan X.C."/>
            <person name="Huttenhower C."/>
            <person name="Stott M.B."/>
        </authorList>
    </citation>
    <scope>NUCLEOTIDE SEQUENCE [LARGE SCALE GENOMIC DNA]</scope>
    <source>
        <strain evidence="2 3">K22</strain>
    </source>
</reference>
<keyword evidence="2" id="KW-0808">Transferase</keyword>
<dbReference type="EMBL" id="CBXV010000003">
    <property type="protein sequence ID" value="CDM64871.1"/>
    <property type="molecule type" value="Genomic_DNA"/>
</dbReference>
<dbReference type="PANTHER" id="PTHR12843">
    <property type="entry name" value="PROTEIN-LYSINE N-METHYLTRANSFERASE METTL10"/>
    <property type="match status" value="1"/>
</dbReference>
<dbReference type="GO" id="GO:0032259">
    <property type="term" value="P:methylation"/>
    <property type="evidence" value="ECO:0007669"/>
    <property type="project" value="UniProtKB-KW"/>
</dbReference>
<dbReference type="SUPFAM" id="SSF53335">
    <property type="entry name" value="S-adenosyl-L-methionine-dependent methyltransferases"/>
    <property type="match status" value="1"/>
</dbReference>
<keyword evidence="2" id="KW-0830">Ubiquinone</keyword>
<dbReference type="GO" id="GO:0008168">
    <property type="term" value="F:methyltransferase activity"/>
    <property type="evidence" value="ECO:0007669"/>
    <property type="project" value="UniProtKB-KW"/>
</dbReference>
<keyword evidence="2" id="KW-0489">Methyltransferase</keyword>
<reference evidence="2 3" key="1">
    <citation type="submission" date="2013-12" db="EMBL/GenBank/DDBJ databases">
        <authorList>
            <person name="Stott M."/>
        </authorList>
    </citation>
    <scope>NUCLEOTIDE SEQUENCE [LARGE SCALE GENOMIC DNA]</scope>
    <source>
        <strain evidence="2 3">K22</strain>
    </source>
</reference>
<keyword evidence="3" id="KW-1185">Reference proteome</keyword>